<dbReference type="InterPro" id="IPR001138">
    <property type="entry name" value="Zn2Cys6_DnaBD"/>
</dbReference>
<evidence type="ECO:0000256" key="1">
    <source>
        <dbReference type="ARBA" id="ARBA00004123"/>
    </source>
</evidence>
<feature type="compositionally biased region" description="Low complexity" evidence="4">
    <location>
        <begin position="772"/>
        <end position="791"/>
    </location>
</feature>
<feature type="compositionally biased region" description="Low complexity" evidence="4">
    <location>
        <begin position="82"/>
        <end position="94"/>
    </location>
</feature>
<dbReference type="GO" id="GO:0003677">
    <property type="term" value="F:DNA binding"/>
    <property type="evidence" value="ECO:0007669"/>
    <property type="project" value="InterPro"/>
</dbReference>
<dbReference type="GO" id="GO:0006351">
    <property type="term" value="P:DNA-templated transcription"/>
    <property type="evidence" value="ECO:0007669"/>
    <property type="project" value="InterPro"/>
</dbReference>
<feature type="domain" description="Zn(2)-C6 fungal-type" evidence="5">
    <location>
        <begin position="139"/>
        <end position="168"/>
    </location>
</feature>
<keyword evidence="3" id="KW-0539">Nucleus</keyword>
<dbReference type="CDD" id="cd12148">
    <property type="entry name" value="fungal_TF_MHR"/>
    <property type="match status" value="1"/>
</dbReference>
<sequence length="922" mass="102477">MNGSEKLRLRLLPFAPGHRVVLALRGEKWPLSLCQLLLLLRQNCTRRKYITLAKVLSGFALFPREYSLPCTPPQPVSPPMPDESSPSATSTSPVAPRPKPPKTSSTGTVRGRTSPAPGSSAEQNGDGPRPTKRARKAINCEPCRNSKLKCDRNRPCSSCVLRGTSAMCYQDSRGHEGGDYSVRGDDHQRIDPAQEIARLRHSISLLEAYVFPTQRSYSAPRRGSEATQIIPKKEVVDPDISEKLHPPTAPGMLGNQTQGGLYAGPTSMATHLLQASDSRGSEDSESRQASQDKDEILNTGMSHEYDRDLLALLPSVDIIDGLINYYFEFCNWVYRHVNQVSFLHQWKRYKDGSSADRTVLATACAIMASASCYLPAQHRLLEGCQETHEELGLKYFEVSTTALQRRMADTKTYSLDLIELLLIRCHYLTTSKRDSEEIWHAKGEIVTIGTAMGLHRDPGKWRMHRDVAERRRWAWWHIVLLERWQAFMFGRPITISSHHFDTQLPSYCDPSVDKTGRLYLPNIALFRLAFILGDIMDDAVSVRPVPYDSVQANDRALTQWMDNLPPELDLDEYRLARNLASSNLATRRLGVQSVIVRTSYYHIRFTLHRPYANASTTSSKMNGGEVPKSAQSLEIAVNAADKLITMTGQSRPDFLTNAAFAVPGHMSWGPTHCFSAAMFFSFQLMANPDQPGANLFRASIRKAMATLEQSRGVNVADKAYDILHSLAPLYSAEFPLQPPEVREKEKARVLSVVRKLAFPYHDSHDPRRMGESPSARGAASSPSNSNSVSPPMHMTHPLPVYNDGIPHTISALRGNYSTQSSDGQMRSPPQMSPTVMQHPQSLNLPVSSPGGYPPGPGGPYHLPPPQQPYGGDATRYTQYPQPGDEEAVWGSAMGFGHGEWTQFLDVLRPEQVPNPGRQIPGP</sequence>
<dbReference type="InterPro" id="IPR036864">
    <property type="entry name" value="Zn2-C6_fun-type_DNA-bd_sf"/>
</dbReference>
<dbReference type="PANTHER" id="PTHR31001">
    <property type="entry name" value="UNCHARACTERIZED TRANSCRIPTIONAL REGULATORY PROTEIN"/>
    <property type="match status" value="1"/>
</dbReference>
<feature type="compositionally biased region" description="Basic and acidic residues" evidence="4">
    <location>
        <begin position="279"/>
        <end position="296"/>
    </location>
</feature>
<accession>A0A8H6WY41</accession>
<dbReference type="CDD" id="cd00067">
    <property type="entry name" value="GAL4"/>
    <property type="match status" value="1"/>
</dbReference>
<feature type="region of interest" description="Disordered" evidence="4">
    <location>
        <begin position="72"/>
        <end position="133"/>
    </location>
</feature>
<dbReference type="PANTHER" id="PTHR31001:SF87">
    <property type="entry name" value="COL-21"/>
    <property type="match status" value="1"/>
</dbReference>
<comment type="subcellular location">
    <subcellularLocation>
        <location evidence="1">Nucleus</location>
    </subcellularLocation>
</comment>
<dbReference type="SMART" id="SM00906">
    <property type="entry name" value="Fungal_trans"/>
    <property type="match status" value="1"/>
</dbReference>
<dbReference type="EMBL" id="JACAZI010000032">
    <property type="protein sequence ID" value="KAF7330786.1"/>
    <property type="molecule type" value="Genomic_DNA"/>
</dbReference>
<dbReference type="Pfam" id="PF00172">
    <property type="entry name" value="Zn_clus"/>
    <property type="match status" value="1"/>
</dbReference>
<comment type="caution">
    <text evidence="6">The sequence shown here is derived from an EMBL/GenBank/DDBJ whole genome shotgun (WGS) entry which is preliminary data.</text>
</comment>
<evidence type="ECO:0000256" key="3">
    <source>
        <dbReference type="ARBA" id="ARBA00023242"/>
    </source>
</evidence>
<dbReference type="OrthoDB" id="762982at2759"/>
<keyword evidence="2" id="KW-0479">Metal-binding</keyword>
<keyword evidence="7" id="KW-1185">Reference proteome</keyword>
<feature type="compositionally biased region" description="Polar residues" evidence="4">
    <location>
        <begin position="815"/>
        <end position="846"/>
    </location>
</feature>
<evidence type="ECO:0000256" key="4">
    <source>
        <dbReference type="SAM" id="MobiDB-lite"/>
    </source>
</evidence>
<dbReference type="InterPro" id="IPR050613">
    <property type="entry name" value="Sec_Metabolite_Reg"/>
</dbReference>
<feature type="region of interest" description="Disordered" evidence="4">
    <location>
        <begin position="761"/>
        <end position="880"/>
    </location>
</feature>
<gene>
    <name evidence="6" type="ORF">MVEN_02417800</name>
</gene>
<dbReference type="PROSITE" id="PS50048">
    <property type="entry name" value="ZN2_CY6_FUNGAL_2"/>
    <property type="match status" value="1"/>
</dbReference>
<dbReference type="Proteomes" id="UP000620124">
    <property type="component" value="Unassembled WGS sequence"/>
</dbReference>
<reference evidence="6" key="1">
    <citation type="submission" date="2020-05" db="EMBL/GenBank/DDBJ databases">
        <title>Mycena genomes resolve the evolution of fungal bioluminescence.</title>
        <authorList>
            <person name="Tsai I.J."/>
        </authorList>
    </citation>
    <scope>NUCLEOTIDE SEQUENCE</scope>
    <source>
        <strain evidence="6">CCC161011</strain>
    </source>
</reference>
<dbReference type="GO" id="GO:0000981">
    <property type="term" value="F:DNA-binding transcription factor activity, RNA polymerase II-specific"/>
    <property type="evidence" value="ECO:0007669"/>
    <property type="project" value="InterPro"/>
</dbReference>
<feature type="compositionally biased region" description="Basic and acidic residues" evidence="4">
    <location>
        <begin position="761"/>
        <end position="770"/>
    </location>
</feature>
<dbReference type="AlphaFoldDB" id="A0A8H6WY41"/>
<feature type="compositionally biased region" description="Pro residues" evidence="4">
    <location>
        <begin position="72"/>
        <end position="81"/>
    </location>
</feature>
<evidence type="ECO:0000256" key="2">
    <source>
        <dbReference type="ARBA" id="ARBA00022723"/>
    </source>
</evidence>
<evidence type="ECO:0000313" key="6">
    <source>
        <dbReference type="EMBL" id="KAF7330786.1"/>
    </source>
</evidence>
<evidence type="ECO:0000259" key="5">
    <source>
        <dbReference type="PROSITE" id="PS50048"/>
    </source>
</evidence>
<dbReference type="Gene3D" id="4.10.240.10">
    <property type="entry name" value="Zn(2)-C6 fungal-type DNA-binding domain"/>
    <property type="match status" value="1"/>
</dbReference>
<dbReference type="GO" id="GO:0008270">
    <property type="term" value="F:zinc ion binding"/>
    <property type="evidence" value="ECO:0007669"/>
    <property type="project" value="InterPro"/>
</dbReference>
<dbReference type="GO" id="GO:0005634">
    <property type="term" value="C:nucleus"/>
    <property type="evidence" value="ECO:0007669"/>
    <property type="project" value="UniProtKB-SubCell"/>
</dbReference>
<feature type="compositionally biased region" description="Pro residues" evidence="4">
    <location>
        <begin position="851"/>
        <end position="867"/>
    </location>
</feature>
<feature type="compositionally biased region" description="Low complexity" evidence="4">
    <location>
        <begin position="103"/>
        <end position="114"/>
    </location>
</feature>
<evidence type="ECO:0000313" key="7">
    <source>
        <dbReference type="Proteomes" id="UP000620124"/>
    </source>
</evidence>
<proteinExistence type="predicted"/>
<dbReference type="Pfam" id="PF04082">
    <property type="entry name" value="Fungal_trans"/>
    <property type="match status" value="1"/>
</dbReference>
<feature type="region of interest" description="Disordered" evidence="4">
    <location>
        <begin position="275"/>
        <end position="297"/>
    </location>
</feature>
<dbReference type="InterPro" id="IPR007219">
    <property type="entry name" value="XnlR_reg_dom"/>
</dbReference>
<name>A0A8H6WY41_9AGAR</name>
<organism evidence="6 7">
    <name type="scientific">Mycena venus</name>
    <dbReference type="NCBI Taxonomy" id="2733690"/>
    <lineage>
        <taxon>Eukaryota</taxon>
        <taxon>Fungi</taxon>
        <taxon>Dikarya</taxon>
        <taxon>Basidiomycota</taxon>
        <taxon>Agaricomycotina</taxon>
        <taxon>Agaricomycetes</taxon>
        <taxon>Agaricomycetidae</taxon>
        <taxon>Agaricales</taxon>
        <taxon>Marasmiineae</taxon>
        <taxon>Mycenaceae</taxon>
        <taxon>Mycena</taxon>
    </lineage>
</organism>
<dbReference type="SUPFAM" id="SSF57701">
    <property type="entry name" value="Zn2/Cys6 DNA-binding domain"/>
    <property type="match status" value="1"/>
</dbReference>
<protein>
    <recommendedName>
        <fullName evidence="5">Zn(2)-C6 fungal-type domain-containing protein</fullName>
    </recommendedName>
</protein>